<reference evidence="1 2" key="1">
    <citation type="submission" date="2024-11" db="EMBL/GenBank/DDBJ databases">
        <title>A near-complete genome assembly of Cinchona calisaya.</title>
        <authorList>
            <person name="Lian D.C."/>
            <person name="Zhao X.W."/>
            <person name="Wei L."/>
        </authorList>
    </citation>
    <scope>NUCLEOTIDE SEQUENCE [LARGE SCALE GENOMIC DNA]</scope>
    <source>
        <tissue evidence="1">Nenye</tissue>
    </source>
</reference>
<gene>
    <name evidence="1" type="ORF">ACH5RR_004762</name>
</gene>
<organism evidence="1 2">
    <name type="scientific">Cinchona calisaya</name>
    <dbReference type="NCBI Taxonomy" id="153742"/>
    <lineage>
        <taxon>Eukaryota</taxon>
        <taxon>Viridiplantae</taxon>
        <taxon>Streptophyta</taxon>
        <taxon>Embryophyta</taxon>
        <taxon>Tracheophyta</taxon>
        <taxon>Spermatophyta</taxon>
        <taxon>Magnoliopsida</taxon>
        <taxon>eudicotyledons</taxon>
        <taxon>Gunneridae</taxon>
        <taxon>Pentapetalae</taxon>
        <taxon>asterids</taxon>
        <taxon>lamiids</taxon>
        <taxon>Gentianales</taxon>
        <taxon>Rubiaceae</taxon>
        <taxon>Cinchonoideae</taxon>
        <taxon>Cinchoneae</taxon>
        <taxon>Cinchona</taxon>
    </lineage>
</organism>
<evidence type="ECO:0000313" key="2">
    <source>
        <dbReference type="Proteomes" id="UP001630127"/>
    </source>
</evidence>
<dbReference type="EMBL" id="JBJUIK010000002">
    <property type="protein sequence ID" value="KAL3536301.1"/>
    <property type="molecule type" value="Genomic_DNA"/>
</dbReference>
<accession>A0ABD3AYY2</accession>
<comment type="caution">
    <text evidence="1">The sequence shown here is derived from an EMBL/GenBank/DDBJ whole genome shotgun (WGS) entry which is preliminary data.</text>
</comment>
<protein>
    <submittedName>
        <fullName evidence="1">Uncharacterized protein</fullName>
    </submittedName>
</protein>
<dbReference type="AlphaFoldDB" id="A0ABD3AYY2"/>
<dbReference type="Proteomes" id="UP001630127">
    <property type="component" value="Unassembled WGS sequence"/>
</dbReference>
<evidence type="ECO:0000313" key="1">
    <source>
        <dbReference type="EMBL" id="KAL3536301.1"/>
    </source>
</evidence>
<keyword evidence="2" id="KW-1185">Reference proteome</keyword>
<sequence>MGMEEEGLPEDLMGSLLGVSGGFIRHLVFYWGKVEVTKREKPFSFRGALSAKELRTWGSGKWWAFNSSVGNLKVNGSINKQGIAIGPFTRVLQLQ</sequence>
<name>A0ABD3AYY2_9GENT</name>
<proteinExistence type="predicted"/>